<name>A0A9P5Q4H6_9AGAR</name>
<protein>
    <submittedName>
        <fullName evidence="2">Uncharacterized protein</fullName>
    </submittedName>
</protein>
<sequence>MSTSELVTELGLLLRALHLPLTLESPAELTPSLLLAILESILASRLPLSSDLRNALTSKSTEAKNAKIQCMKVFLGVFSDILKENVGLANIDPRKLANGDWDEVVYIGEMLCFMGRETGITDGILDHGDVKELQGWRLTPSTGHDTSISSHRSSSTTDTSTSLHSDFADLRSFQNSYTPSLPSPSTSSRSRIQAHLETEPLVRYSGYIQPVDEDTEISSFELNQSGRTSIPSSNQWDHSSFVKLFEPDPQARTLSLLQQRAFLLRELAKYHEQG</sequence>
<gene>
    <name evidence="2" type="ORF">BDP27DRAFT_1310462</name>
</gene>
<dbReference type="EMBL" id="JADNRY010000002">
    <property type="protein sequence ID" value="KAF9077946.1"/>
    <property type="molecule type" value="Genomic_DNA"/>
</dbReference>
<proteinExistence type="predicted"/>
<dbReference type="OrthoDB" id="2596754at2759"/>
<evidence type="ECO:0000313" key="2">
    <source>
        <dbReference type="EMBL" id="KAF9077946.1"/>
    </source>
</evidence>
<organism evidence="2 3">
    <name type="scientific">Rhodocollybia butyracea</name>
    <dbReference type="NCBI Taxonomy" id="206335"/>
    <lineage>
        <taxon>Eukaryota</taxon>
        <taxon>Fungi</taxon>
        <taxon>Dikarya</taxon>
        <taxon>Basidiomycota</taxon>
        <taxon>Agaricomycotina</taxon>
        <taxon>Agaricomycetes</taxon>
        <taxon>Agaricomycetidae</taxon>
        <taxon>Agaricales</taxon>
        <taxon>Marasmiineae</taxon>
        <taxon>Omphalotaceae</taxon>
        <taxon>Rhodocollybia</taxon>
    </lineage>
</organism>
<feature type="compositionally biased region" description="Low complexity" evidence="1">
    <location>
        <begin position="144"/>
        <end position="163"/>
    </location>
</feature>
<feature type="region of interest" description="Disordered" evidence="1">
    <location>
        <begin position="137"/>
        <end position="163"/>
    </location>
</feature>
<evidence type="ECO:0000256" key="1">
    <source>
        <dbReference type="SAM" id="MobiDB-lite"/>
    </source>
</evidence>
<evidence type="ECO:0000313" key="3">
    <source>
        <dbReference type="Proteomes" id="UP000772434"/>
    </source>
</evidence>
<keyword evidence="3" id="KW-1185">Reference proteome</keyword>
<dbReference type="AlphaFoldDB" id="A0A9P5Q4H6"/>
<comment type="caution">
    <text evidence="2">The sequence shown here is derived from an EMBL/GenBank/DDBJ whole genome shotgun (WGS) entry which is preliminary data.</text>
</comment>
<reference evidence="2" key="1">
    <citation type="submission" date="2020-11" db="EMBL/GenBank/DDBJ databases">
        <authorList>
            <consortium name="DOE Joint Genome Institute"/>
            <person name="Ahrendt S."/>
            <person name="Riley R."/>
            <person name="Andreopoulos W."/>
            <person name="Labutti K."/>
            <person name="Pangilinan J."/>
            <person name="Ruiz-Duenas F.J."/>
            <person name="Barrasa J.M."/>
            <person name="Sanchez-Garcia M."/>
            <person name="Camarero S."/>
            <person name="Miyauchi S."/>
            <person name="Serrano A."/>
            <person name="Linde D."/>
            <person name="Babiker R."/>
            <person name="Drula E."/>
            <person name="Ayuso-Fernandez I."/>
            <person name="Pacheco R."/>
            <person name="Padilla G."/>
            <person name="Ferreira P."/>
            <person name="Barriuso J."/>
            <person name="Kellner H."/>
            <person name="Castanera R."/>
            <person name="Alfaro M."/>
            <person name="Ramirez L."/>
            <person name="Pisabarro A.G."/>
            <person name="Kuo A."/>
            <person name="Tritt A."/>
            <person name="Lipzen A."/>
            <person name="He G."/>
            <person name="Yan M."/>
            <person name="Ng V."/>
            <person name="Cullen D."/>
            <person name="Martin F."/>
            <person name="Rosso M.-N."/>
            <person name="Henrissat B."/>
            <person name="Hibbett D."/>
            <person name="Martinez A.T."/>
            <person name="Grigoriev I.V."/>
        </authorList>
    </citation>
    <scope>NUCLEOTIDE SEQUENCE</scope>
    <source>
        <strain evidence="2">AH 40177</strain>
    </source>
</reference>
<dbReference type="Proteomes" id="UP000772434">
    <property type="component" value="Unassembled WGS sequence"/>
</dbReference>
<accession>A0A9P5Q4H6</accession>